<evidence type="ECO:0000313" key="2">
    <source>
        <dbReference type="Proteomes" id="UP001596500"/>
    </source>
</evidence>
<dbReference type="RefSeq" id="WP_379867404.1">
    <property type="nucleotide sequence ID" value="NZ_JBHTBW010000074.1"/>
</dbReference>
<gene>
    <name evidence="1" type="ORF">ACFQNG_18565</name>
</gene>
<dbReference type="EMBL" id="JBHTBW010000074">
    <property type="protein sequence ID" value="MFC7443074.1"/>
    <property type="molecule type" value="Genomic_DNA"/>
</dbReference>
<protein>
    <submittedName>
        <fullName evidence="1">Uncharacterized protein</fullName>
    </submittedName>
</protein>
<evidence type="ECO:0000313" key="1">
    <source>
        <dbReference type="EMBL" id="MFC7443074.1"/>
    </source>
</evidence>
<proteinExistence type="predicted"/>
<keyword evidence="2" id="KW-1185">Reference proteome</keyword>
<comment type="caution">
    <text evidence="1">The sequence shown here is derived from an EMBL/GenBank/DDBJ whole genome shotgun (WGS) entry which is preliminary data.</text>
</comment>
<dbReference type="Proteomes" id="UP001596500">
    <property type="component" value="Unassembled WGS sequence"/>
</dbReference>
<sequence>MLVKIKSISMNENQCIVEFTSKYGDGYGVWHGIPQIGKEYEVEIEITNSLRWGTDIKITNERMEMISKEYQLLKLNGELQHVYDDQLAVLKIGSSMIFLETEGNAFPEGSSIQIKVPLIHIYDTNI</sequence>
<accession>A0ABW2RPT9</accession>
<reference evidence="2" key="1">
    <citation type="journal article" date="2019" name="Int. J. Syst. Evol. Microbiol.">
        <title>The Global Catalogue of Microorganisms (GCM) 10K type strain sequencing project: providing services to taxonomists for standard genome sequencing and annotation.</title>
        <authorList>
            <consortium name="The Broad Institute Genomics Platform"/>
            <consortium name="The Broad Institute Genome Sequencing Center for Infectious Disease"/>
            <person name="Wu L."/>
            <person name="Ma J."/>
        </authorList>
    </citation>
    <scope>NUCLEOTIDE SEQUENCE [LARGE SCALE GENOMIC DNA]</scope>
    <source>
        <strain evidence="2">CGMCC 1.12942</strain>
    </source>
</reference>
<name>A0ABW2RPT9_9BACL</name>
<organism evidence="1 2">
    <name type="scientific">Laceyella putida</name>
    <dbReference type="NCBI Taxonomy" id="110101"/>
    <lineage>
        <taxon>Bacteria</taxon>
        <taxon>Bacillati</taxon>
        <taxon>Bacillota</taxon>
        <taxon>Bacilli</taxon>
        <taxon>Bacillales</taxon>
        <taxon>Thermoactinomycetaceae</taxon>
        <taxon>Laceyella</taxon>
    </lineage>
</organism>